<feature type="compositionally biased region" description="Polar residues" evidence="1">
    <location>
        <begin position="133"/>
        <end position="142"/>
    </location>
</feature>
<proteinExistence type="predicted"/>
<feature type="region of interest" description="Disordered" evidence="1">
    <location>
        <begin position="74"/>
        <end position="142"/>
    </location>
</feature>
<reference evidence="2 3" key="1">
    <citation type="submission" date="2021-06" db="EMBL/GenBank/DDBJ databases">
        <authorList>
            <person name="Palmer J.M."/>
        </authorList>
    </citation>
    <scope>NUCLEOTIDE SEQUENCE [LARGE SCALE GENOMIC DNA]</scope>
    <source>
        <strain evidence="2 3">CL_MEX2019</strain>
        <tissue evidence="2">Muscle</tissue>
    </source>
</reference>
<evidence type="ECO:0000313" key="3">
    <source>
        <dbReference type="Proteomes" id="UP001352852"/>
    </source>
</evidence>
<keyword evidence="3" id="KW-1185">Reference proteome</keyword>
<protein>
    <submittedName>
        <fullName evidence="2">Uncharacterized protein</fullName>
    </submittedName>
</protein>
<evidence type="ECO:0000256" key="1">
    <source>
        <dbReference type="SAM" id="MobiDB-lite"/>
    </source>
</evidence>
<sequence length="142" mass="15021">MGAECHSTASVTSGSFLVNDKPPLNRGLCVRNSSSPSRLCFQGKLKGCSTFVLEVFPSPPPLWVLYLAGERVSGRGRTLRGGRRRRSGGGRRSSSKGTRVHAAVTPRRPSGGVAAGWGKNLRPGGTSPGSCGKNPNQEESEW</sequence>
<gene>
    <name evidence="2" type="ORF">CHARACLAT_008283</name>
</gene>
<dbReference type="EMBL" id="JAHUTJ010025071">
    <property type="protein sequence ID" value="MED6273618.1"/>
    <property type="molecule type" value="Genomic_DNA"/>
</dbReference>
<organism evidence="2 3">
    <name type="scientific">Characodon lateralis</name>
    <dbReference type="NCBI Taxonomy" id="208331"/>
    <lineage>
        <taxon>Eukaryota</taxon>
        <taxon>Metazoa</taxon>
        <taxon>Chordata</taxon>
        <taxon>Craniata</taxon>
        <taxon>Vertebrata</taxon>
        <taxon>Euteleostomi</taxon>
        <taxon>Actinopterygii</taxon>
        <taxon>Neopterygii</taxon>
        <taxon>Teleostei</taxon>
        <taxon>Neoteleostei</taxon>
        <taxon>Acanthomorphata</taxon>
        <taxon>Ovalentaria</taxon>
        <taxon>Atherinomorphae</taxon>
        <taxon>Cyprinodontiformes</taxon>
        <taxon>Goodeidae</taxon>
        <taxon>Characodon</taxon>
    </lineage>
</organism>
<comment type="caution">
    <text evidence="2">The sequence shown here is derived from an EMBL/GenBank/DDBJ whole genome shotgun (WGS) entry which is preliminary data.</text>
</comment>
<accession>A0ABU7DER6</accession>
<dbReference type="Proteomes" id="UP001352852">
    <property type="component" value="Unassembled WGS sequence"/>
</dbReference>
<feature type="compositionally biased region" description="Basic residues" evidence="1">
    <location>
        <begin position="77"/>
        <end position="89"/>
    </location>
</feature>
<evidence type="ECO:0000313" key="2">
    <source>
        <dbReference type="EMBL" id="MED6273618.1"/>
    </source>
</evidence>
<name>A0ABU7DER6_9TELE</name>